<gene>
    <name evidence="1" type="ORF">FBU59_000295</name>
</gene>
<organism evidence="1 2">
    <name type="scientific">Linderina macrospora</name>
    <dbReference type="NCBI Taxonomy" id="4868"/>
    <lineage>
        <taxon>Eukaryota</taxon>
        <taxon>Fungi</taxon>
        <taxon>Fungi incertae sedis</taxon>
        <taxon>Zoopagomycota</taxon>
        <taxon>Kickxellomycotina</taxon>
        <taxon>Kickxellomycetes</taxon>
        <taxon>Kickxellales</taxon>
        <taxon>Kickxellaceae</taxon>
        <taxon>Linderina</taxon>
    </lineage>
</organism>
<name>A0ACC1JHC4_9FUNG</name>
<protein>
    <submittedName>
        <fullName evidence="1">Uncharacterized protein</fullName>
    </submittedName>
</protein>
<reference evidence="1" key="1">
    <citation type="submission" date="2022-07" db="EMBL/GenBank/DDBJ databases">
        <title>Phylogenomic reconstructions and comparative analyses of Kickxellomycotina fungi.</title>
        <authorList>
            <person name="Reynolds N.K."/>
            <person name="Stajich J.E."/>
            <person name="Barry K."/>
            <person name="Grigoriev I.V."/>
            <person name="Crous P."/>
            <person name="Smith M.E."/>
        </authorList>
    </citation>
    <scope>NUCLEOTIDE SEQUENCE</scope>
    <source>
        <strain evidence="1">NRRL 5244</strain>
    </source>
</reference>
<evidence type="ECO:0000313" key="1">
    <source>
        <dbReference type="EMBL" id="KAJ1951223.1"/>
    </source>
</evidence>
<dbReference type="EMBL" id="JANBPW010000039">
    <property type="protein sequence ID" value="KAJ1951223.1"/>
    <property type="molecule type" value="Genomic_DNA"/>
</dbReference>
<accession>A0ACC1JHC4</accession>
<sequence>MPYRAGSWVGVHDMTDDMRILYISSNLYDIVNVHASDCIGVPATEFITGESLDSYPATFAGHTSDNIFIGYVRVTIPVDTVIVIRTISFVCSNITFIIGSADPTGLYERMMARDHIKRFRYVAKDENRMETLAQIKQAISDVSEPENQTAEDSQQGLHSRTHEHAHVLIQACIVLDNLEQIDDRTPHGPGISFLTNSMEQIIDVDATDLQGIPFLSLVAADDIAKAGKFLQDVASNTDISFTTLKLFRNPFGAPVEEQSPAYVTVELMGAGSESGAILLCQPAVGLQLRRMDCDQGDDAGYMTLEELVSSEAETSGYDSAWRDIRAD</sequence>
<comment type="caution">
    <text evidence="1">The sequence shown here is derived from an EMBL/GenBank/DDBJ whole genome shotgun (WGS) entry which is preliminary data.</text>
</comment>
<keyword evidence="2" id="KW-1185">Reference proteome</keyword>
<evidence type="ECO:0000313" key="2">
    <source>
        <dbReference type="Proteomes" id="UP001150603"/>
    </source>
</evidence>
<proteinExistence type="predicted"/>
<dbReference type="Proteomes" id="UP001150603">
    <property type="component" value="Unassembled WGS sequence"/>
</dbReference>